<accession>A0A1G6EAA1</accession>
<sequence length="195" mass="21491">MHDIRRAESQRQTRETTIKLDLVLDGSGSTQIHSGIGFADHMLHLLSFWADFDLNLTCEGDLHIDTHHTLEDIGLTLGTSLLDALGDKAGIARLGSAIVPMDEALVEVVVDLSGRPYLVYNDDPLPAIIAGDEKDIWREFFKSLAQEARMNLHITYRYGRNGHHLVEGAFKALGMALRQAVSRTRTGVPSTKGSC</sequence>
<dbReference type="CDD" id="cd07914">
    <property type="entry name" value="IGPD"/>
    <property type="match status" value="1"/>
</dbReference>
<name>A0A1G6EAA1_9BACT</name>
<evidence type="ECO:0000256" key="4">
    <source>
        <dbReference type="ARBA" id="ARBA00023102"/>
    </source>
</evidence>
<dbReference type="SUPFAM" id="SSF54211">
    <property type="entry name" value="Ribosomal protein S5 domain 2-like"/>
    <property type="match status" value="2"/>
</dbReference>
<dbReference type="NCBIfam" id="NF002114">
    <property type="entry name" value="PRK00951.2-4"/>
    <property type="match status" value="1"/>
</dbReference>
<dbReference type="PROSITE" id="PS00955">
    <property type="entry name" value="IGP_DEHYDRATASE_2"/>
    <property type="match status" value="1"/>
</dbReference>
<dbReference type="InterPro" id="IPR000807">
    <property type="entry name" value="ImidazoleglycerolP_deHydtase"/>
</dbReference>
<dbReference type="OrthoDB" id="9790411at2"/>
<dbReference type="EMBL" id="FMXO01000016">
    <property type="protein sequence ID" value="SDB53855.1"/>
    <property type="molecule type" value="Genomic_DNA"/>
</dbReference>
<dbReference type="UniPathway" id="UPA00031">
    <property type="reaction ID" value="UER00011"/>
</dbReference>
<dbReference type="EC" id="4.2.1.19" evidence="6 7"/>
<evidence type="ECO:0000256" key="1">
    <source>
        <dbReference type="ARBA" id="ARBA00005047"/>
    </source>
</evidence>
<dbReference type="HAMAP" id="MF_00076">
    <property type="entry name" value="HisB"/>
    <property type="match status" value="1"/>
</dbReference>
<keyword evidence="5 6" id="KW-0456">Lyase</keyword>
<dbReference type="InterPro" id="IPR038494">
    <property type="entry name" value="IGPD_sf"/>
</dbReference>
<dbReference type="RefSeq" id="WP_092122807.1">
    <property type="nucleotide sequence ID" value="NZ_FMXO01000016.1"/>
</dbReference>
<dbReference type="GO" id="GO:0000105">
    <property type="term" value="P:L-histidine biosynthetic process"/>
    <property type="evidence" value="ECO:0007669"/>
    <property type="project" value="UniProtKB-UniRule"/>
</dbReference>
<evidence type="ECO:0000256" key="5">
    <source>
        <dbReference type="ARBA" id="ARBA00023239"/>
    </source>
</evidence>
<keyword evidence="4 6" id="KW-0368">Histidine biosynthesis</keyword>
<dbReference type="Gene3D" id="3.30.230.40">
    <property type="entry name" value="Imidazole glycerol phosphate dehydratase, domain 1"/>
    <property type="match status" value="2"/>
</dbReference>
<dbReference type="PANTHER" id="PTHR23133">
    <property type="entry name" value="IMIDAZOLEGLYCEROL-PHOSPHATE DEHYDRATASE HIS7"/>
    <property type="match status" value="1"/>
</dbReference>
<dbReference type="FunFam" id="3.30.230.40:FF:000001">
    <property type="entry name" value="Imidazoleglycerol-phosphate dehydratase HisB"/>
    <property type="match status" value="1"/>
</dbReference>
<dbReference type="Proteomes" id="UP000198771">
    <property type="component" value="Unassembled WGS sequence"/>
</dbReference>
<dbReference type="Pfam" id="PF00475">
    <property type="entry name" value="IGPD"/>
    <property type="match status" value="1"/>
</dbReference>
<dbReference type="InterPro" id="IPR020565">
    <property type="entry name" value="ImidazoleglycerP_deHydtase_CS"/>
</dbReference>
<dbReference type="PANTHER" id="PTHR23133:SF2">
    <property type="entry name" value="IMIDAZOLEGLYCEROL-PHOSPHATE DEHYDRATASE"/>
    <property type="match status" value="1"/>
</dbReference>
<evidence type="ECO:0000313" key="8">
    <source>
        <dbReference type="EMBL" id="SDB53855.1"/>
    </source>
</evidence>
<comment type="pathway">
    <text evidence="1 6 7">Amino-acid biosynthesis; L-histidine biosynthesis; L-histidine from 5-phospho-alpha-D-ribose 1-diphosphate: step 6/9.</text>
</comment>
<dbReference type="FunFam" id="3.30.230.40:FF:000003">
    <property type="entry name" value="Imidazoleglycerol-phosphate dehydratase HisB"/>
    <property type="match status" value="1"/>
</dbReference>
<dbReference type="PROSITE" id="PS00954">
    <property type="entry name" value="IGP_DEHYDRATASE_1"/>
    <property type="match status" value="1"/>
</dbReference>
<evidence type="ECO:0000256" key="7">
    <source>
        <dbReference type="RuleBase" id="RU000599"/>
    </source>
</evidence>
<dbReference type="InterPro" id="IPR020568">
    <property type="entry name" value="Ribosomal_Su5_D2-typ_SF"/>
</dbReference>
<keyword evidence="3 6" id="KW-0028">Amino-acid biosynthesis</keyword>
<comment type="catalytic activity">
    <reaction evidence="6 7">
        <text>D-erythro-1-(imidazol-4-yl)glycerol 3-phosphate = 3-(imidazol-4-yl)-2-oxopropyl phosphate + H2O</text>
        <dbReference type="Rhea" id="RHEA:11040"/>
        <dbReference type="ChEBI" id="CHEBI:15377"/>
        <dbReference type="ChEBI" id="CHEBI:57766"/>
        <dbReference type="ChEBI" id="CHEBI:58278"/>
        <dbReference type="EC" id="4.2.1.19"/>
    </reaction>
</comment>
<dbReference type="AlphaFoldDB" id="A0A1G6EAA1"/>
<protein>
    <recommendedName>
        <fullName evidence="2 6">Imidazoleglycerol-phosphate dehydratase</fullName>
        <shortName evidence="6">IGPD</shortName>
        <ecNumber evidence="6 7">4.2.1.19</ecNumber>
    </recommendedName>
</protein>
<evidence type="ECO:0000256" key="6">
    <source>
        <dbReference type="HAMAP-Rule" id="MF_00076"/>
    </source>
</evidence>
<evidence type="ECO:0000256" key="2">
    <source>
        <dbReference type="ARBA" id="ARBA00016664"/>
    </source>
</evidence>
<keyword evidence="6" id="KW-0963">Cytoplasm</keyword>
<dbReference type="NCBIfam" id="NF002111">
    <property type="entry name" value="PRK00951.2-1"/>
    <property type="match status" value="1"/>
</dbReference>
<dbReference type="GO" id="GO:0004424">
    <property type="term" value="F:imidazoleglycerol-phosphate dehydratase activity"/>
    <property type="evidence" value="ECO:0007669"/>
    <property type="project" value="UniProtKB-UniRule"/>
</dbReference>
<keyword evidence="9" id="KW-1185">Reference proteome</keyword>
<dbReference type="GO" id="GO:0005737">
    <property type="term" value="C:cytoplasm"/>
    <property type="evidence" value="ECO:0007669"/>
    <property type="project" value="UniProtKB-SubCell"/>
</dbReference>
<reference evidence="8 9" key="1">
    <citation type="submission" date="2016-10" db="EMBL/GenBank/DDBJ databases">
        <authorList>
            <person name="de Groot N.N."/>
        </authorList>
    </citation>
    <scope>NUCLEOTIDE SEQUENCE [LARGE SCALE GENOMIC DNA]</scope>
    <source>
        <strain evidence="8 9">ASO4-2</strain>
    </source>
</reference>
<proteinExistence type="inferred from homology"/>
<evidence type="ECO:0000256" key="3">
    <source>
        <dbReference type="ARBA" id="ARBA00022605"/>
    </source>
</evidence>
<gene>
    <name evidence="6" type="primary">hisB</name>
    <name evidence="8" type="ORF">SAMN05660653_02682</name>
</gene>
<comment type="similarity">
    <text evidence="6 7">Belongs to the imidazoleglycerol-phosphate dehydratase family.</text>
</comment>
<evidence type="ECO:0000313" key="9">
    <source>
        <dbReference type="Proteomes" id="UP000198771"/>
    </source>
</evidence>
<dbReference type="STRING" id="617002.SAMN05660653_02682"/>
<comment type="subcellular location">
    <subcellularLocation>
        <location evidence="6 7">Cytoplasm</location>
    </subcellularLocation>
</comment>
<organism evidence="8 9">
    <name type="scientific">Desulfonatronum thiosulfatophilum</name>
    <dbReference type="NCBI Taxonomy" id="617002"/>
    <lineage>
        <taxon>Bacteria</taxon>
        <taxon>Pseudomonadati</taxon>
        <taxon>Thermodesulfobacteriota</taxon>
        <taxon>Desulfovibrionia</taxon>
        <taxon>Desulfovibrionales</taxon>
        <taxon>Desulfonatronaceae</taxon>
        <taxon>Desulfonatronum</taxon>
    </lineage>
</organism>